<feature type="compositionally biased region" description="Polar residues" evidence="2">
    <location>
        <begin position="1"/>
        <end position="10"/>
    </location>
</feature>
<gene>
    <name evidence="3" type="ORF">ALEPTO_LOCUS43</name>
</gene>
<feature type="region of interest" description="Disordered" evidence="2">
    <location>
        <begin position="47"/>
        <end position="67"/>
    </location>
</feature>
<dbReference type="OrthoDB" id="10521652at2759"/>
<feature type="compositionally biased region" description="Basic and acidic residues" evidence="2">
    <location>
        <begin position="14"/>
        <end position="24"/>
    </location>
</feature>
<keyword evidence="4" id="KW-1185">Reference proteome</keyword>
<feature type="region of interest" description="Disordered" evidence="2">
    <location>
        <begin position="1"/>
        <end position="29"/>
    </location>
</feature>
<accession>A0A9N8V7Q6</accession>
<comment type="caution">
    <text evidence="3">The sequence shown here is derived from an EMBL/GenBank/DDBJ whole genome shotgun (WGS) entry which is preliminary data.</text>
</comment>
<reference evidence="3" key="1">
    <citation type="submission" date="2021-06" db="EMBL/GenBank/DDBJ databases">
        <authorList>
            <person name="Kallberg Y."/>
            <person name="Tangrot J."/>
            <person name="Rosling A."/>
        </authorList>
    </citation>
    <scope>NUCLEOTIDE SEQUENCE</scope>
    <source>
        <strain evidence="3">FL130A</strain>
    </source>
</reference>
<keyword evidence="1" id="KW-0175">Coiled coil</keyword>
<evidence type="ECO:0000256" key="2">
    <source>
        <dbReference type="SAM" id="MobiDB-lite"/>
    </source>
</evidence>
<evidence type="ECO:0000256" key="1">
    <source>
        <dbReference type="SAM" id="Coils"/>
    </source>
</evidence>
<organism evidence="3 4">
    <name type="scientific">Ambispora leptoticha</name>
    <dbReference type="NCBI Taxonomy" id="144679"/>
    <lineage>
        <taxon>Eukaryota</taxon>
        <taxon>Fungi</taxon>
        <taxon>Fungi incertae sedis</taxon>
        <taxon>Mucoromycota</taxon>
        <taxon>Glomeromycotina</taxon>
        <taxon>Glomeromycetes</taxon>
        <taxon>Archaeosporales</taxon>
        <taxon>Ambisporaceae</taxon>
        <taxon>Ambispora</taxon>
    </lineage>
</organism>
<protein>
    <submittedName>
        <fullName evidence="3">6972_t:CDS:1</fullName>
    </submittedName>
</protein>
<proteinExistence type="predicted"/>
<dbReference type="EMBL" id="CAJVPS010000001">
    <property type="protein sequence ID" value="CAG8437649.1"/>
    <property type="molecule type" value="Genomic_DNA"/>
</dbReference>
<feature type="coiled-coil region" evidence="1">
    <location>
        <begin position="133"/>
        <end position="167"/>
    </location>
</feature>
<evidence type="ECO:0000313" key="4">
    <source>
        <dbReference type="Proteomes" id="UP000789508"/>
    </source>
</evidence>
<dbReference type="Proteomes" id="UP000789508">
    <property type="component" value="Unassembled WGS sequence"/>
</dbReference>
<evidence type="ECO:0000313" key="3">
    <source>
        <dbReference type="EMBL" id="CAG8437649.1"/>
    </source>
</evidence>
<name>A0A9N8V7Q6_9GLOM</name>
<sequence length="199" mass="22992">MNQDHNQPELNEQEVSKLAKETKETAPTQEFFKEIVQGLPEEKVKKEIPNLDKASKNDTIEPVKTATDQEKIDAYDKLKEKNPQEVQAEITQLAEKQVATETNYQQKVNELAADLDKSDFYDDFAQRPTLTDNEKLKQELVKEQDKVQQLQEKIKSLKGTINQFIENEKTKKYVLANPIVNPQQVNQAIPKLLEDVEKR</sequence>
<dbReference type="AlphaFoldDB" id="A0A9N8V7Q6"/>